<dbReference type="Pfam" id="PF00874">
    <property type="entry name" value="PRD"/>
    <property type="match status" value="1"/>
</dbReference>
<keyword evidence="3" id="KW-0010">Activator</keyword>
<dbReference type="SUPFAM" id="SSF63520">
    <property type="entry name" value="PTS-regulatory domain, PRD"/>
    <property type="match status" value="1"/>
</dbReference>
<evidence type="ECO:0000259" key="6">
    <source>
        <dbReference type="PROSITE" id="PS51372"/>
    </source>
</evidence>
<feature type="domain" description="PTS EIIA type-2" evidence="5">
    <location>
        <begin position="505"/>
        <end position="643"/>
    </location>
</feature>
<dbReference type="GO" id="GO:0006355">
    <property type="term" value="P:regulation of DNA-templated transcription"/>
    <property type="evidence" value="ECO:0007669"/>
    <property type="project" value="InterPro"/>
</dbReference>
<keyword evidence="1" id="KW-0677">Repeat</keyword>
<gene>
    <name evidence="7" type="ORF">BSQ49_09790</name>
</gene>
<dbReference type="PROSITE" id="PS51372">
    <property type="entry name" value="PRD_2"/>
    <property type="match status" value="1"/>
</dbReference>
<evidence type="ECO:0008006" key="9">
    <source>
        <dbReference type="Google" id="ProtNLM"/>
    </source>
</evidence>
<dbReference type="InterPro" id="IPR016152">
    <property type="entry name" value="PTrfase/Anion_transptr"/>
</dbReference>
<protein>
    <recommendedName>
        <fullName evidence="9">PTS system EIIA component</fullName>
    </recommendedName>
</protein>
<evidence type="ECO:0000313" key="7">
    <source>
        <dbReference type="EMBL" id="AUJ30448.1"/>
    </source>
</evidence>
<evidence type="ECO:0000313" key="8">
    <source>
        <dbReference type="Proteomes" id="UP000314960"/>
    </source>
</evidence>
<dbReference type="Proteomes" id="UP000314960">
    <property type="component" value="Chromosome"/>
</dbReference>
<dbReference type="InterPro" id="IPR036388">
    <property type="entry name" value="WH-like_DNA-bd_sf"/>
</dbReference>
<dbReference type="SUPFAM" id="SSF55804">
    <property type="entry name" value="Phoshotransferase/anion transport protein"/>
    <property type="match status" value="1"/>
</dbReference>
<dbReference type="PROSITE" id="PS51094">
    <property type="entry name" value="PTS_EIIA_TYPE_2"/>
    <property type="match status" value="1"/>
</dbReference>
<dbReference type="Pfam" id="PF05043">
    <property type="entry name" value="Mga"/>
    <property type="match status" value="1"/>
</dbReference>
<evidence type="ECO:0000256" key="1">
    <source>
        <dbReference type="ARBA" id="ARBA00022737"/>
    </source>
</evidence>
<dbReference type="InterPro" id="IPR002178">
    <property type="entry name" value="PTS_EIIA_type-2_dom"/>
</dbReference>
<feature type="domain" description="PRD" evidence="6">
    <location>
        <begin position="295"/>
        <end position="402"/>
    </location>
</feature>
<dbReference type="InterPro" id="IPR036634">
    <property type="entry name" value="PRD_sf"/>
</dbReference>
<dbReference type="EMBL" id="CP018176">
    <property type="protein sequence ID" value="AUJ30448.1"/>
    <property type="molecule type" value="Genomic_DNA"/>
</dbReference>
<dbReference type="Gene3D" id="1.10.1790.10">
    <property type="entry name" value="PRD domain"/>
    <property type="match status" value="1"/>
</dbReference>
<dbReference type="PROSITE" id="PS00372">
    <property type="entry name" value="PTS_EIIA_TYPE_2_HIS"/>
    <property type="match status" value="1"/>
</dbReference>
<dbReference type="PANTHER" id="PTHR30185:SF12">
    <property type="entry name" value="TRANSCRIPTIONAL REGULATOR MANR"/>
    <property type="match status" value="1"/>
</dbReference>
<dbReference type="CDD" id="cd00211">
    <property type="entry name" value="PTS_IIA_fru"/>
    <property type="match status" value="1"/>
</dbReference>
<accession>A0A3Q8CA42</accession>
<dbReference type="Gene3D" id="3.40.930.10">
    <property type="entry name" value="Mannitol-specific EII, Chain A"/>
    <property type="match status" value="1"/>
</dbReference>
<name>A0A3Q8CA42_9LACO</name>
<dbReference type="InterPro" id="IPR050661">
    <property type="entry name" value="BglG_antiterminators"/>
</dbReference>
<evidence type="ECO:0000259" key="5">
    <source>
        <dbReference type="PROSITE" id="PS51094"/>
    </source>
</evidence>
<evidence type="ECO:0000256" key="4">
    <source>
        <dbReference type="ARBA" id="ARBA00023163"/>
    </source>
</evidence>
<evidence type="ECO:0000256" key="2">
    <source>
        <dbReference type="ARBA" id="ARBA00023015"/>
    </source>
</evidence>
<dbReference type="KEGG" id="lhw:BSQ49_09790"/>
<dbReference type="Pfam" id="PF00359">
    <property type="entry name" value="PTS_EIIA_2"/>
    <property type="match status" value="1"/>
</dbReference>
<evidence type="ECO:0000256" key="3">
    <source>
        <dbReference type="ARBA" id="ARBA00023159"/>
    </source>
</evidence>
<reference evidence="7 8" key="1">
    <citation type="submission" date="2016-11" db="EMBL/GenBank/DDBJ databases">
        <title>Interaction between Lactobacillus species and yeast in water kefir.</title>
        <authorList>
            <person name="Behr J."/>
            <person name="Xu D."/>
            <person name="Vogel R.F."/>
        </authorList>
    </citation>
    <scope>NUCLEOTIDE SEQUENCE [LARGE SCALE GENOMIC DNA]</scope>
    <source>
        <strain evidence="7 8">TMW 1.1822</strain>
    </source>
</reference>
<dbReference type="RefSeq" id="WP_141054659.1">
    <property type="nucleotide sequence ID" value="NZ_CP018176.1"/>
</dbReference>
<keyword evidence="2" id="KW-0805">Transcription regulation</keyword>
<sequence length="643" mass="74033">MLERQVDLFMKLCVSNQYLPASYFAKQYRVSQKTIYKDINALLDVLKNTNLEIIKKRRLGLKLIGDNSDKKKVLLRITNESSDNKVSTNDYSPRIRRANLVKQIILDAKKVTLQESSQKWLVSKTSILNDISKINAVIATAAVQIESDGITLSLMTNEENRQIAAISYIVETSKKNFARGYHEKYLKLFFQDRLLSVTENIFLENKKKWFKGLPSYYQYSVFLLILVQVHRANLGLHFKNISKSKLDNANGVTFDVAKNFLHLIGQKLEIVFLNTDVERLARNFAAYRIGSTEYQEKQNWSEVIRELIIRMESIQNTKFMKHSQLYNQLLYHIPAMIRRLEKGMVVKNPLLGDIKRQYPELFGMTWYVLSFLEERFNISLNDDEVSFVTIYFHMSINGAVKKNRILIILNQHGTLNDYIIAQIKSLLPDDTEYQVRDYAQFETEKGNNDLIIGVNTPSLVTSTPFVNISPLMDASDQAKLLRIYVDKVIERPNKQKSVKYSILPQILTKDLIFFDKQFRNKDEVLNFVTRQLEKLDMVAPEFRSSIFRRERIGSTEIGGGVALPHATPEAVKKSGVVFLIMPKPIWWNTENVNIVILTCVPNEEISIYQNLVMDIYNLVGQKDKAAAIAALTSADDLIKIIKG</sequence>
<dbReference type="InterPro" id="IPR011608">
    <property type="entry name" value="PRD"/>
</dbReference>
<organism evidence="7 8">
    <name type="scientific">Liquorilactobacillus hordei</name>
    <dbReference type="NCBI Taxonomy" id="468911"/>
    <lineage>
        <taxon>Bacteria</taxon>
        <taxon>Bacillati</taxon>
        <taxon>Bacillota</taxon>
        <taxon>Bacilli</taxon>
        <taxon>Lactobacillales</taxon>
        <taxon>Lactobacillaceae</taxon>
        <taxon>Liquorilactobacillus</taxon>
    </lineage>
</organism>
<dbReference type="PANTHER" id="PTHR30185">
    <property type="entry name" value="CRYPTIC BETA-GLUCOSIDE BGL OPERON ANTITERMINATOR"/>
    <property type="match status" value="1"/>
</dbReference>
<proteinExistence type="predicted"/>
<dbReference type="AlphaFoldDB" id="A0A3Q8CA42"/>
<dbReference type="InterPro" id="IPR007737">
    <property type="entry name" value="Mga_HTH"/>
</dbReference>
<keyword evidence="4" id="KW-0804">Transcription</keyword>
<dbReference type="Gene3D" id="1.10.10.10">
    <property type="entry name" value="Winged helix-like DNA-binding domain superfamily/Winged helix DNA-binding domain"/>
    <property type="match status" value="1"/>
</dbReference>